<name>A0A0A9FH15_ARUDO</name>
<protein>
    <submittedName>
        <fullName evidence="1">Uncharacterized protein</fullName>
    </submittedName>
</protein>
<dbReference type="AlphaFoldDB" id="A0A0A9FH15"/>
<organism evidence="1">
    <name type="scientific">Arundo donax</name>
    <name type="common">Giant reed</name>
    <name type="synonym">Donax arundinaceus</name>
    <dbReference type="NCBI Taxonomy" id="35708"/>
    <lineage>
        <taxon>Eukaryota</taxon>
        <taxon>Viridiplantae</taxon>
        <taxon>Streptophyta</taxon>
        <taxon>Embryophyta</taxon>
        <taxon>Tracheophyta</taxon>
        <taxon>Spermatophyta</taxon>
        <taxon>Magnoliopsida</taxon>
        <taxon>Liliopsida</taxon>
        <taxon>Poales</taxon>
        <taxon>Poaceae</taxon>
        <taxon>PACMAD clade</taxon>
        <taxon>Arundinoideae</taxon>
        <taxon>Arundineae</taxon>
        <taxon>Arundo</taxon>
    </lineage>
</organism>
<reference evidence="1" key="1">
    <citation type="submission" date="2014-09" db="EMBL/GenBank/DDBJ databases">
        <authorList>
            <person name="Magalhaes I.L.F."/>
            <person name="Oliveira U."/>
            <person name="Santos F.R."/>
            <person name="Vidigal T.H.D.A."/>
            <person name="Brescovit A.D."/>
            <person name="Santos A.J."/>
        </authorList>
    </citation>
    <scope>NUCLEOTIDE SEQUENCE</scope>
    <source>
        <tissue evidence="1">Shoot tissue taken approximately 20 cm above the soil surface</tissue>
    </source>
</reference>
<accession>A0A0A9FH15</accession>
<dbReference type="EMBL" id="GBRH01190348">
    <property type="protein sequence ID" value="JAE07548.1"/>
    <property type="molecule type" value="Transcribed_RNA"/>
</dbReference>
<sequence length="24" mass="2681">MGIVQQLLGTMGIQSNKLKKMTFN</sequence>
<evidence type="ECO:0000313" key="1">
    <source>
        <dbReference type="EMBL" id="JAE07548.1"/>
    </source>
</evidence>
<proteinExistence type="predicted"/>
<reference evidence="1" key="2">
    <citation type="journal article" date="2015" name="Data Brief">
        <title>Shoot transcriptome of the giant reed, Arundo donax.</title>
        <authorList>
            <person name="Barrero R.A."/>
            <person name="Guerrero F.D."/>
            <person name="Moolhuijzen P."/>
            <person name="Goolsby J.A."/>
            <person name="Tidwell J."/>
            <person name="Bellgard S.E."/>
            <person name="Bellgard M.I."/>
        </authorList>
    </citation>
    <scope>NUCLEOTIDE SEQUENCE</scope>
    <source>
        <tissue evidence="1">Shoot tissue taken approximately 20 cm above the soil surface</tissue>
    </source>
</reference>